<sequence>CVSICISPLDFLNKYVKSTKEHSMAPTKQSNGSLTVAALSTLGESANDSAAQQALSYVRDFCMHATNYRNQQTIESLALLNRSASLLSTTVQPQLFNPAQLETSKLFIDLHAVMGNLTADSDALWACVSLLQHLGRNLSARRALVQDFRFVPLLAFVLKRTHGQEKIQKLLTLLQDLTYGIQISWEEPYLIVLLEQLVNIIYQAAEESEDNLAQLALSVLINLCYKNFVVMFLFLRSVNISNFTKRIQSYGMLASKILIILSEDTHTPNQKDLDLFIRSTFATVEECVKSWNVPYLQHIIEFLLDSKSHTCLHRSMLSYTHYCEDVERLLNQLEASGVNEETEEQITKQQHTCLSLIFRLIRYILQLSTMPSADDKENVISLDSNVPRIFELLGKWLESEVCGVDAVDLLNGLITLVPKESIPARIARDPSYIVQLIGISEKPETSARHISVILQLLSSLLHQSKTEKLILSRITESYFDKIFAPLISSGRIDMPLNAITPEEIEKYTYCLLLLINFAGIAKKAYFEKCCTLLQFPTIQNALARAMVGGSESVCSAVFQISQFERFPQAQVANHISKLTPYKISAGVGSSSQVDNDQWQKLNIIMKSHKTFVGKEMEERLNALIELISNAHRNNQLQNVAMSQIIELFNYKSEIFSCSENCMQRRLEIASEEITNLTQRINLQNAELQKYEMMNFELHVNQEGLQTQCQDLRQQKDNLKHNLASLMKKLSEQSESLQISEKRLAVKVSEVIVLQKENGELKEELIIKTKELEKLQANSRENTARIEKLKKSIAAFELDIKEKSRIIEERERELSKTQKLYEEQKEAKKKSDDVITVLEAQIQDKNEQIRNYELELSETEELRKTIMSLMESKKPKRKT</sequence>
<evidence type="ECO:0000256" key="1">
    <source>
        <dbReference type="SAM" id="Coils"/>
    </source>
</evidence>
<feature type="coiled-coil region" evidence="1">
    <location>
        <begin position="659"/>
        <end position="861"/>
    </location>
</feature>
<dbReference type="EMBL" id="GAMC01018447">
    <property type="protein sequence ID" value="JAB88108.1"/>
    <property type="molecule type" value="mRNA"/>
</dbReference>
<reference evidence="2" key="2">
    <citation type="journal article" date="2014" name="BMC Genomics">
        <title>A genomic perspective to assessing quality of mass-reared SIT flies used in Mediterranean fruit fly (Ceratitis capitata) eradication in California.</title>
        <authorList>
            <person name="Calla B."/>
            <person name="Hall B."/>
            <person name="Hou S."/>
            <person name="Geib S.M."/>
        </authorList>
    </citation>
    <scope>NUCLEOTIDE SEQUENCE</scope>
</reference>
<organism evidence="2">
    <name type="scientific">Ceratitis capitata</name>
    <name type="common">Mediterranean fruit fly</name>
    <name type="synonym">Tephritis capitata</name>
    <dbReference type="NCBI Taxonomy" id="7213"/>
    <lineage>
        <taxon>Eukaryota</taxon>
        <taxon>Metazoa</taxon>
        <taxon>Ecdysozoa</taxon>
        <taxon>Arthropoda</taxon>
        <taxon>Hexapoda</taxon>
        <taxon>Insecta</taxon>
        <taxon>Pterygota</taxon>
        <taxon>Neoptera</taxon>
        <taxon>Endopterygota</taxon>
        <taxon>Diptera</taxon>
        <taxon>Brachycera</taxon>
        <taxon>Muscomorpha</taxon>
        <taxon>Tephritoidea</taxon>
        <taxon>Tephritidae</taxon>
        <taxon>Ceratitis</taxon>
        <taxon>Ceratitis</taxon>
    </lineage>
</organism>
<accession>W8ATX2</accession>
<evidence type="ECO:0008006" key="3">
    <source>
        <dbReference type="Google" id="ProtNLM"/>
    </source>
</evidence>
<dbReference type="OrthoDB" id="73401at2759"/>
<proteinExistence type="evidence at transcript level"/>
<evidence type="ECO:0000313" key="2">
    <source>
        <dbReference type="EMBL" id="JAB88108.1"/>
    </source>
</evidence>
<reference evidence="2" key="1">
    <citation type="submission" date="2013-07" db="EMBL/GenBank/DDBJ databases">
        <authorList>
            <person name="Geib S."/>
        </authorList>
    </citation>
    <scope>NUCLEOTIDE SEQUENCE</scope>
</reference>
<dbReference type="InterPro" id="IPR042510">
    <property type="entry name" value="CIP2A"/>
</dbReference>
<dbReference type="AlphaFoldDB" id="W8ATX2"/>
<keyword evidence="1" id="KW-0175">Coiled coil</keyword>
<protein>
    <recommendedName>
        <fullName evidence="3">Protein CIP2A</fullName>
    </recommendedName>
</protein>
<name>W8ATX2_CERCA</name>
<dbReference type="PANTHER" id="PTHR23161:SF2">
    <property type="entry name" value="PROTEIN CIP2A"/>
    <property type="match status" value="1"/>
</dbReference>
<dbReference type="PANTHER" id="PTHR23161">
    <property type="entry name" value="PROTEIN CIP2A"/>
    <property type="match status" value="1"/>
</dbReference>
<feature type="non-terminal residue" evidence="2">
    <location>
        <position position="1"/>
    </location>
</feature>